<evidence type="ECO:0000313" key="2">
    <source>
        <dbReference type="EMBL" id="KAK2154226.1"/>
    </source>
</evidence>
<reference evidence="2" key="1">
    <citation type="journal article" date="2023" name="Mol. Biol. Evol.">
        <title>Third-Generation Sequencing Reveals the Adaptive Role of the Epigenome in Three Deep-Sea Polychaetes.</title>
        <authorList>
            <person name="Perez M."/>
            <person name="Aroh O."/>
            <person name="Sun Y."/>
            <person name="Lan Y."/>
            <person name="Juniper S.K."/>
            <person name="Young C.R."/>
            <person name="Angers B."/>
            <person name="Qian P.Y."/>
        </authorList>
    </citation>
    <scope>NUCLEOTIDE SEQUENCE</scope>
    <source>
        <strain evidence="2">P08H-3</strain>
    </source>
</reference>
<evidence type="ECO:0000313" key="3">
    <source>
        <dbReference type="Proteomes" id="UP001208570"/>
    </source>
</evidence>
<feature type="compositionally biased region" description="Basic and acidic residues" evidence="1">
    <location>
        <begin position="299"/>
        <end position="313"/>
    </location>
</feature>
<name>A0AAD9N413_9ANNE</name>
<gene>
    <name evidence="2" type="ORF">LSH36_274g06043</name>
</gene>
<feature type="region of interest" description="Disordered" evidence="1">
    <location>
        <begin position="288"/>
        <end position="313"/>
    </location>
</feature>
<dbReference type="EMBL" id="JAODUP010000274">
    <property type="protein sequence ID" value="KAK2154226.1"/>
    <property type="molecule type" value="Genomic_DNA"/>
</dbReference>
<organism evidence="2 3">
    <name type="scientific">Paralvinella palmiformis</name>
    <dbReference type="NCBI Taxonomy" id="53620"/>
    <lineage>
        <taxon>Eukaryota</taxon>
        <taxon>Metazoa</taxon>
        <taxon>Spiralia</taxon>
        <taxon>Lophotrochozoa</taxon>
        <taxon>Annelida</taxon>
        <taxon>Polychaeta</taxon>
        <taxon>Sedentaria</taxon>
        <taxon>Canalipalpata</taxon>
        <taxon>Terebellida</taxon>
        <taxon>Terebelliformia</taxon>
        <taxon>Alvinellidae</taxon>
        <taxon>Paralvinella</taxon>
    </lineage>
</organism>
<dbReference type="AlphaFoldDB" id="A0AAD9N413"/>
<protein>
    <submittedName>
        <fullName evidence="2">Uncharacterized protein</fullName>
    </submittedName>
</protein>
<sequence length="313" mass="34816">MEASSTADKTLFLFRVNGRLSIRNDKRTTSTAMRQLFVDVKQNWSSAKTETESVSREWETNWNGQLLELSDVLLQTKQSWPSWTYSMLVRRPTAAMFNVFIKQPALWTYSKLFNNDMNSGVSSRYTGVQDSSHGLSNKQFVVMDVVEVVVFAALNKRTCEPPLDSEITVYNLRTEARFYLQKGMKGSVIDTQEELDRSIATSILPGDLTTDDLERELTEILEGDYSLVNLPKAEPHQDLINALCQMKVVEDDLPTASGVTSVLPDDLPSVPDDLPAIPDDLPAVPLGLPTVAGQGRGDGAAKSRHLPEKVFTS</sequence>
<dbReference type="Proteomes" id="UP001208570">
    <property type="component" value="Unassembled WGS sequence"/>
</dbReference>
<evidence type="ECO:0000256" key="1">
    <source>
        <dbReference type="SAM" id="MobiDB-lite"/>
    </source>
</evidence>
<accession>A0AAD9N413</accession>
<keyword evidence="3" id="KW-1185">Reference proteome</keyword>
<proteinExistence type="predicted"/>
<comment type="caution">
    <text evidence="2">The sequence shown here is derived from an EMBL/GenBank/DDBJ whole genome shotgun (WGS) entry which is preliminary data.</text>
</comment>